<organism evidence="3 4">
    <name type="scientific">Owenia fusiformis</name>
    <name type="common">Polychaete worm</name>
    <dbReference type="NCBI Taxonomy" id="6347"/>
    <lineage>
        <taxon>Eukaryota</taxon>
        <taxon>Metazoa</taxon>
        <taxon>Spiralia</taxon>
        <taxon>Lophotrochozoa</taxon>
        <taxon>Annelida</taxon>
        <taxon>Polychaeta</taxon>
        <taxon>Sedentaria</taxon>
        <taxon>Canalipalpata</taxon>
        <taxon>Sabellida</taxon>
        <taxon>Oweniida</taxon>
        <taxon>Oweniidae</taxon>
        <taxon>Owenia</taxon>
    </lineage>
</organism>
<dbReference type="InterPro" id="IPR001199">
    <property type="entry name" value="Cyt_B5-like_heme/steroid-bd"/>
</dbReference>
<sequence length="232" mass="26322">MEYVQNFKYETPVSFWNSRCQPPLKILKSSKFMLQLDQSQKHYGPGGGYHFFAGRDATAAFVTGKFEGEGLTDDVSNLSPEDMIGIEEWMTFYEKDYTYVGKLEGRYYDRHGNATTELLIAQEKIHEGHQVKKVESDDKTLYPMCNSAWTQKDGATVWCTNKSGGKQRDWTGVPRKYYKLGSSEYRCACIRTTGPPGDDPTSALSSGDLLNPMFKPYKNCHEHAITCKVVDD</sequence>
<dbReference type="Gene3D" id="3.10.120.10">
    <property type="entry name" value="Cytochrome b5-like heme/steroid binding domain"/>
    <property type="match status" value="1"/>
</dbReference>
<dbReference type="SMART" id="SM01117">
    <property type="entry name" value="Cyt-b5"/>
    <property type="match status" value="1"/>
</dbReference>
<gene>
    <name evidence="3" type="ORF">OFUS_LOCUS25566</name>
</gene>
<evidence type="ECO:0000259" key="2">
    <source>
        <dbReference type="SMART" id="SM01117"/>
    </source>
</evidence>
<dbReference type="Proteomes" id="UP000749559">
    <property type="component" value="Unassembled WGS sequence"/>
</dbReference>
<evidence type="ECO:0000256" key="1">
    <source>
        <dbReference type="ARBA" id="ARBA00038357"/>
    </source>
</evidence>
<dbReference type="GO" id="GO:0012505">
    <property type="term" value="C:endomembrane system"/>
    <property type="evidence" value="ECO:0007669"/>
    <property type="project" value="TreeGrafter"/>
</dbReference>
<keyword evidence="4" id="KW-1185">Reference proteome</keyword>
<dbReference type="GO" id="GO:0016020">
    <property type="term" value="C:membrane"/>
    <property type="evidence" value="ECO:0007669"/>
    <property type="project" value="TreeGrafter"/>
</dbReference>
<dbReference type="InterPro" id="IPR036400">
    <property type="entry name" value="Cyt_B5-like_heme/steroid_sf"/>
</dbReference>
<proteinExistence type="inferred from homology"/>
<dbReference type="AlphaFoldDB" id="A0A8S4Q7B6"/>
<comment type="similarity">
    <text evidence="1">Belongs to the cytochrome b5 family. MAPR subfamily.</text>
</comment>
<dbReference type="InterPro" id="IPR050577">
    <property type="entry name" value="MAPR/NEUFC/NENF-like"/>
</dbReference>
<dbReference type="SUPFAM" id="SSF55856">
    <property type="entry name" value="Cytochrome b5-like heme/steroid binding domain"/>
    <property type="match status" value="1"/>
</dbReference>
<dbReference type="PANTHER" id="PTHR10281:SF4">
    <property type="entry name" value="NEUFERRICIN"/>
    <property type="match status" value="1"/>
</dbReference>
<evidence type="ECO:0000313" key="4">
    <source>
        <dbReference type="Proteomes" id="UP000749559"/>
    </source>
</evidence>
<accession>A0A8S4Q7B6</accession>
<feature type="domain" description="Cytochrome b5 heme-binding" evidence="2">
    <location>
        <begin position="34"/>
        <end position="104"/>
    </location>
</feature>
<dbReference type="PANTHER" id="PTHR10281">
    <property type="entry name" value="MEMBRANE-ASSOCIATED PROGESTERONE RECEPTOR COMPONENT-RELATED"/>
    <property type="match status" value="1"/>
</dbReference>
<comment type="caution">
    <text evidence="3">The sequence shown here is derived from an EMBL/GenBank/DDBJ whole genome shotgun (WGS) entry which is preliminary data.</text>
</comment>
<dbReference type="EMBL" id="CAIIXF020000012">
    <property type="protein sequence ID" value="CAH1801823.1"/>
    <property type="molecule type" value="Genomic_DNA"/>
</dbReference>
<name>A0A8S4Q7B6_OWEFU</name>
<dbReference type="OrthoDB" id="10257697at2759"/>
<evidence type="ECO:0000313" key="3">
    <source>
        <dbReference type="EMBL" id="CAH1801823.1"/>
    </source>
</evidence>
<reference evidence="3" key="1">
    <citation type="submission" date="2022-03" db="EMBL/GenBank/DDBJ databases">
        <authorList>
            <person name="Martin C."/>
        </authorList>
    </citation>
    <scope>NUCLEOTIDE SEQUENCE</scope>
</reference>
<protein>
    <recommendedName>
        <fullName evidence="2">Cytochrome b5 heme-binding domain-containing protein</fullName>
    </recommendedName>
</protein>